<name>A0ABD0XL24_UMBPY</name>
<gene>
    <name evidence="5" type="ORF">UPYG_G00115050</name>
</gene>
<evidence type="ECO:0000313" key="6">
    <source>
        <dbReference type="Proteomes" id="UP001557470"/>
    </source>
</evidence>
<dbReference type="InterPro" id="IPR000569">
    <property type="entry name" value="HECT_dom"/>
</dbReference>
<dbReference type="SUPFAM" id="SSF56204">
    <property type="entry name" value="Hect, E3 ligase catalytic domain"/>
    <property type="match status" value="1"/>
</dbReference>
<dbReference type="PROSITE" id="PS50237">
    <property type="entry name" value="HECT"/>
    <property type="match status" value="1"/>
</dbReference>
<dbReference type="AlphaFoldDB" id="A0ABD0XL24"/>
<dbReference type="GO" id="GO:0016740">
    <property type="term" value="F:transferase activity"/>
    <property type="evidence" value="ECO:0007669"/>
    <property type="project" value="UniProtKB-KW"/>
</dbReference>
<proteinExistence type="predicted"/>
<accession>A0ABD0XL24</accession>
<evidence type="ECO:0000256" key="2">
    <source>
        <dbReference type="ARBA" id="ARBA00022786"/>
    </source>
</evidence>
<evidence type="ECO:0000313" key="5">
    <source>
        <dbReference type="EMBL" id="KAL0993875.1"/>
    </source>
</evidence>
<reference evidence="5 6" key="1">
    <citation type="submission" date="2024-06" db="EMBL/GenBank/DDBJ databases">
        <authorList>
            <person name="Pan Q."/>
            <person name="Wen M."/>
            <person name="Jouanno E."/>
            <person name="Zahm M."/>
            <person name="Klopp C."/>
            <person name="Cabau C."/>
            <person name="Louis A."/>
            <person name="Berthelot C."/>
            <person name="Parey E."/>
            <person name="Roest Crollius H."/>
            <person name="Montfort J."/>
            <person name="Robinson-Rechavi M."/>
            <person name="Bouchez O."/>
            <person name="Lampietro C."/>
            <person name="Lopez Roques C."/>
            <person name="Donnadieu C."/>
            <person name="Postlethwait J."/>
            <person name="Bobe J."/>
            <person name="Verreycken H."/>
            <person name="Guiguen Y."/>
        </authorList>
    </citation>
    <scope>NUCLEOTIDE SEQUENCE [LARGE SCALE GENOMIC DNA]</scope>
    <source>
        <strain evidence="5">Up_M1</strain>
        <tissue evidence="5">Testis</tissue>
    </source>
</reference>
<comment type="caution">
    <text evidence="5">The sequence shown here is derived from an EMBL/GenBank/DDBJ whole genome shotgun (WGS) entry which is preliminary data.</text>
</comment>
<protein>
    <recommendedName>
        <fullName evidence="4">HECT domain-containing protein</fullName>
    </recommendedName>
</protein>
<feature type="active site" description="Glycyl thioester intermediate" evidence="3">
    <location>
        <position position="170"/>
    </location>
</feature>
<feature type="domain" description="HECT" evidence="4">
    <location>
        <begin position="129"/>
        <end position="202"/>
    </location>
</feature>
<keyword evidence="6" id="KW-1185">Reference proteome</keyword>
<sequence>MLGALAPVMSLEDRDILLQSAIKYYVNGRLEAVINQLKEGLETLDVLNSIKNNPDTFKPMFVGGGKPLTASEMMSMFRVSYSEVGSNRRAAEEMAISHWRDWLIDVELGDAVIITEDGEENITLSLENVLVFASGASTVPPFGFPCRPSLEFLHAPLNGSMPVFPQANSCGIVLYLPLHNTYEEFSKWMAEGIIQSPTFGFA</sequence>
<evidence type="ECO:0000259" key="4">
    <source>
        <dbReference type="PROSITE" id="PS50237"/>
    </source>
</evidence>
<keyword evidence="1" id="KW-0808">Transferase</keyword>
<dbReference type="InterPro" id="IPR035983">
    <property type="entry name" value="Hect_E3_ubiquitin_ligase"/>
</dbReference>
<dbReference type="EMBL" id="JAGEUA010000003">
    <property type="protein sequence ID" value="KAL0993875.1"/>
    <property type="molecule type" value="Genomic_DNA"/>
</dbReference>
<organism evidence="5 6">
    <name type="scientific">Umbra pygmaea</name>
    <name type="common">Eastern mudminnow</name>
    <dbReference type="NCBI Taxonomy" id="75934"/>
    <lineage>
        <taxon>Eukaryota</taxon>
        <taxon>Metazoa</taxon>
        <taxon>Chordata</taxon>
        <taxon>Craniata</taxon>
        <taxon>Vertebrata</taxon>
        <taxon>Euteleostomi</taxon>
        <taxon>Actinopterygii</taxon>
        <taxon>Neopterygii</taxon>
        <taxon>Teleostei</taxon>
        <taxon>Protacanthopterygii</taxon>
        <taxon>Esociformes</taxon>
        <taxon>Umbridae</taxon>
        <taxon>Umbra</taxon>
    </lineage>
</organism>
<dbReference type="Proteomes" id="UP001557470">
    <property type="component" value="Unassembled WGS sequence"/>
</dbReference>
<evidence type="ECO:0000256" key="3">
    <source>
        <dbReference type="PROSITE-ProRule" id="PRU00104"/>
    </source>
</evidence>
<keyword evidence="2 3" id="KW-0833">Ubl conjugation pathway</keyword>
<evidence type="ECO:0000256" key="1">
    <source>
        <dbReference type="ARBA" id="ARBA00022679"/>
    </source>
</evidence>